<reference evidence="3 4" key="1">
    <citation type="journal article" date="2005" name="Proc. Natl. Acad. Sci. U.S.A.">
        <title>The complete genome sequence of Mycobacterium avium subspecies paratuberculosis.</title>
        <authorList>
            <person name="Li L."/>
            <person name="Bannantine J.P."/>
            <person name="Zhang Q."/>
            <person name="Amonsin A."/>
            <person name="May B.J."/>
            <person name="Alt D."/>
            <person name="Banerji N."/>
            <person name="Kanjilal S."/>
            <person name="Kapur V."/>
        </authorList>
    </citation>
    <scope>NUCLEOTIDE SEQUENCE [LARGE SCALE GENOMIC DNA]</scope>
    <source>
        <strain evidence="4">ATCC BAA-968 / K-10</strain>
    </source>
</reference>
<dbReference type="HOGENOM" id="CLU_1883434_0_0_11"/>
<feature type="region of interest" description="Disordered" evidence="1">
    <location>
        <begin position="42"/>
        <end position="64"/>
    </location>
</feature>
<sequence>MERSIRRFCRKAGVRMANHKGFLAARAPIRGEELRGRQAIISDSRPPPAHDGTMQSGGNQSVGRGARMNARRCRAALLVLCGLAAVPAILVAVPGADRADATVCVGAGRRVTVSGCTNIGDNIARYAPPPAVYAPLPEDDTSTPPPPPPP</sequence>
<dbReference type="Proteomes" id="UP000000580">
    <property type="component" value="Chromosome"/>
</dbReference>
<organism evidence="3 4">
    <name type="scientific">Mycolicibacterium paratuberculosis (strain ATCC BAA-968 / K-10)</name>
    <name type="common">Mycobacterium paratuberculosis</name>
    <dbReference type="NCBI Taxonomy" id="262316"/>
    <lineage>
        <taxon>Bacteria</taxon>
        <taxon>Bacillati</taxon>
        <taxon>Actinomycetota</taxon>
        <taxon>Actinomycetes</taxon>
        <taxon>Mycobacteriales</taxon>
        <taxon>Mycobacteriaceae</taxon>
        <taxon>Mycobacterium</taxon>
        <taxon>Mycobacterium avium complex (MAC)</taxon>
    </lineage>
</organism>
<evidence type="ECO:0000256" key="2">
    <source>
        <dbReference type="SAM" id="Phobius"/>
    </source>
</evidence>
<protein>
    <submittedName>
        <fullName evidence="3">Uncharacterized protein</fullName>
    </submittedName>
</protein>
<accession>Q73YI3</accession>
<keyword evidence="2" id="KW-0472">Membrane</keyword>
<dbReference type="EMBL" id="AE016958">
    <property type="protein sequence ID" value="AAS04290.1"/>
    <property type="molecule type" value="Genomic_DNA"/>
</dbReference>
<dbReference type="KEGG" id="mpa:MAP_1973"/>
<feature type="compositionally biased region" description="Polar residues" evidence="1">
    <location>
        <begin position="53"/>
        <end position="62"/>
    </location>
</feature>
<keyword evidence="4" id="KW-1185">Reference proteome</keyword>
<evidence type="ECO:0000313" key="4">
    <source>
        <dbReference type="Proteomes" id="UP000000580"/>
    </source>
</evidence>
<evidence type="ECO:0000313" key="3">
    <source>
        <dbReference type="EMBL" id="AAS04290.1"/>
    </source>
</evidence>
<evidence type="ECO:0000256" key="1">
    <source>
        <dbReference type="SAM" id="MobiDB-lite"/>
    </source>
</evidence>
<gene>
    <name evidence="3" type="ordered locus">MAP_1973</name>
</gene>
<dbReference type="eggNOG" id="ENOG5030339">
    <property type="taxonomic scope" value="Bacteria"/>
</dbReference>
<feature type="region of interest" description="Disordered" evidence="1">
    <location>
        <begin position="128"/>
        <end position="150"/>
    </location>
</feature>
<proteinExistence type="predicted"/>
<dbReference type="STRING" id="262316.MAP_1973"/>
<keyword evidence="2" id="KW-0812">Transmembrane</keyword>
<dbReference type="AlphaFoldDB" id="Q73YI3"/>
<feature type="transmembrane region" description="Helical" evidence="2">
    <location>
        <begin position="75"/>
        <end position="96"/>
    </location>
</feature>
<name>Q73YI3_MYCPA</name>
<keyword evidence="2" id="KW-1133">Transmembrane helix</keyword>